<keyword evidence="2" id="KW-0805">Transcription regulation</keyword>
<dbReference type="FunFam" id="1.10.10.10:FF:000001">
    <property type="entry name" value="LysR family transcriptional regulator"/>
    <property type="match status" value="1"/>
</dbReference>
<dbReference type="Pfam" id="PF03466">
    <property type="entry name" value="LysR_substrate"/>
    <property type="match status" value="1"/>
</dbReference>
<evidence type="ECO:0000256" key="1">
    <source>
        <dbReference type="ARBA" id="ARBA00009437"/>
    </source>
</evidence>
<dbReference type="GO" id="GO:0003700">
    <property type="term" value="F:DNA-binding transcription factor activity"/>
    <property type="evidence" value="ECO:0007669"/>
    <property type="project" value="InterPro"/>
</dbReference>
<dbReference type="InterPro" id="IPR036388">
    <property type="entry name" value="WH-like_DNA-bd_sf"/>
</dbReference>
<comment type="similarity">
    <text evidence="1">Belongs to the LysR transcriptional regulatory family.</text>
</comment>
<accession>A0A2N4TQ60</accession>
<evidence type="ECO:0000256" key="2">
    <source>
        <dbReference type="ARBA" id="ARBA00023015"/>
    </source>
</evidence>
<dbReference type="OrthoDB" id="9785745at2"/>
<evidence type="ECO:0000313" key="6">
    <source>
        <dbReference type="EMBL" id="PLC41840.1"/>
    </source>
</evidence>
<dbReference type="PANTHER" id="PTHR30419">
    <property type="entry name" value="HTH-TYPE TRANSCRIPTIONAL REGULATOR YBHD"/>
    <property type="match status" value="1"/>
</dbReference>
<dbReference type="InterPro" id="IPR050950">
    <property type="entry name" value="HTH-type_LysR_regulators"/>
</dbReference>
<protein>
    <submittedName>
        <fullName evidence="6">LysR family transcriptional regulator</fullName>
    </submittedName>
</protein>
<dbReference type="GO" id="GO:0005829">
    <property type="term" value="C:cytosol"/>
    <property type="evidence" value="ECO:0007669"/>
    <property type="project" value="TreeGrafter"/>
</dbReference>
<evidence type="ECO:0000256" key="3">
    <source>
        <dbReference type="ARBA" id="ARBA00023125"/>
    </source>
</evidence>
<comment type="caution">
    <text evidence="6">The sequence shown here is derived from an EMBL/GenBank/DDBJ whole genome shotgun (WGS) entry which is preliminary data.</text>
</comment>
<dbReference type="Proteomes" id="UP000234456">
    <property type="component" value="Unassembled WGS sequence"/>
</dbReference>
<organism evidence="6 7">
    <name type="scientific">Ralstonia pickettii</name>
    <name type="common">Burkholderia pickettii</name>
    <dbReference type="NCBI Taxonomy" id="329"/>
    <lineage>
        <taxon>Bacteria</taxon>
        <taxon>Pseudomonadati</taxon>
        <taxon>Pseudomonadota</taxon>
        <taxon>Betaproteobacteria</taxon>
        <taxon>Burkholderiales</taxon>
        <taxon>Burkholderiaceae</taxon>
        <taxon>Ralstonia</taxon>
    </lineage>
</organism>
<keyword evidence="4" id="KW-0804">Transcription</keyword>
<dbReference type="PROSITE" id="PS50931">
    <property type="entry name" value="HTH_LYSR"/>
    <property type="match status" value="1"/>
</dbReference>
<name>A0A2N4TQ60_RALPI</name>
<dbReference type="Gene3D" id="1.10.10.10">
    <property type="entry name" value="Winged helix-like DNA-binding domain superfamily/Winged helix DNA-binding domain"/>
    <property type="match status" value="1"/>
</dbReference>
<dbReference type="EMBL" id="PKQE01000003">
    <property type="protein sequence ID" value="PLC41840.1"/>
    <property type="molecule type" value="Genomic_DNA"/>
</dbReference>
<dbReference type="InterPro" id="IPR000847">
    <property type="entry name" value="LysR_HTH_N"/>
</dbReference>
<dbReference type="SUPFAM" id="SSF53850">
    <property type="entry name" value="Periplasmic binding protein-like II"/>
    <property type="match status" value="1"/>
</dbReference>
<feature type="domain" description="HTH lysR-type" evidence="5">
    <location>
        <begin position="14"/>
        <end position="71"/>
    </location>
</feature>
<dbReference type="InterPro" id="IPR005119">
    <property type="entry name" value="LysR_subst-bd"/>
</dbReference>
<dbReference type="RefSeq" id="WP_102066221.1">
    <property type="nucleotide sequence ID" value="NZ_PKQE01000003.1"/>
</dbReference>
<dbReference type="SUPFAM" id="SSF46785">
    <property type="entry name" value="Winged helix' DNA-binding domain"/>
    <property type="match status" value="1"/>
</dbReference>
<dbReference type="Pfam" id="PF00126">
    <property type="entry name" value="HTH_1"/>
    <property type="match status" value="1"/>
</dbReference>
<dbReference type="InterPro" id="IPR036390">
    <property type="entry name" value="WH_DNA-bd_sf"/>
</dbReference>
<dbReference type="PANTHER" id="PTHR30419:SF8">
    <property type="entry name" value="NITROGEN ASSIMILATION TRANSCRIPTIONAL ACTIVATOR-RELATED"/>
    <property type="match status" value="1"/>
</dbReference>
<evidence type="ECO:0000259" key="5">
    <source>
        <dbReference type="PROSITE" id="PS50931"/>
    </source>
</evidence>
<evidence type="ECO:0000256" key="4">
    <source>
        <dbReference type="ARBA" id="ARBA00023163"/>
    </source>
</evidence>
<keyword evidence="3" id="KW-0238">DNA-binding</keyword>
<reference evidence="6 7" key="1">
    <citation type="submission" date="2017-12" db="EMBL/GenBank/DDBJ databases">
        <title>Draft genome sequence of Ralstonia pickettii 52.</title>
        <authorList>
            <person name="Zheng B."/>
        </authorList>
    </citation>
    <scope>NUCLEOTIDE SEQUENCE [LARGE SCALE GENOMIC DNA]</scope>
    <source>
        <strain evidence="6 7">52</strain>
    </source>
</reference>
<dbReference type="GO" id="GO:0003677">
    <property type="term" value="F:DNA binding"/>
    <property type="evidence" value="ECO:0007669"/>
    <property type="project" value="UniProtKB-KW"/>
</dbReference>
<dbReference type="PRINTS" id="PR00039">
    <property type="entry name" value="HTHLYSR"/>
</dbReference>
<proteinExistence type="inferred from homology"/>
<gene>
    <name evidence="6" type="ORF">C0Q88_14605</name>
</gene>
<dbReference type="CDD" id="cd05466">
    <property type="entry name" value="PBP2_LTTR_substrate"/>
    <property type="match status" value="1"/>
</dbReference>
<dbReference type="AlphaFoldDB" id="A0A2N4TQ60"/>
<sequence length="323" mass="36086">MSKAKLDTYLNDRLDWNLLRTFLAIARERSISRAATRLHLTQPAVSQALKRLEDQLGLQLIDRQANPIEVTRAGEEVRLIAEEVYGTISRLSQASGEGGHEIAGMVRVAIVSGLDFPEYDAFLGRFHRDYPRIELECQEMRSADVVRSLELRTATLGLSPKRALPKKIEHRLFLRQRYALFCGQYHPLFGRADVQIADLAGEKFVSFTGDKIGDPLSMLTFFRDEMGLTGPVVGSSSSMWEVRRLIVAGFGIGCLPEHVAQDDVEQGRLQRLPPEGGVADVDMHLLWMADRKFSAAEAAFLEALHRFIDARYPETASGTMGGQ</sequence>
<evidence type="ECO:0000313" key="7">
    <source>
        <dbReference type="Proteomes" id="UP000234456"/>
    </source>
</evidence>
<dbReference type="Gene3D" id="3.40.190.290">
    <property type="match status" value="1"/>
</dbReference>